<protein>
    <submittedName>
        <fullName evidence="1">Uncharacterized protein</fullName>
    </submittedName>
</protein>
<comment type="caution">
    <text evidence="1">The sequence shown here is derived from an EMBL/GenBank/DDBJ whole genome shotgun (WGS) entry which is preliminary data.</text>
</comment>
<sequence>VLSADCCERVAAFVDAALKEAERQVARALLLIAAAADEETRAEIEQSHFGNVRCRFHRRELKLPLGKDIQEALECLAASAGELMSQRVSTEGRLFELSCLVSDPGADRQPLHPDTLCGGAAGCAPLLTILVALQDTTE</sequence>
<dbReference type="AlphaFoldDB" id="A0A813IRX8"/>
<proteinExistence type="predicted"/>
<name>A0A813IRX8_POLGL</name>
<accession>A0A813IRX8</accession>
<dbReference type="EMBL" id="CAJNNW010016488">
    <property type="protein sequence ID" value="CAE8659232.1"/>
    <property type="molecule type" value="Genomic_DNA"/>
</dbReference>
<evidence type="ECO:0000313" key="2">
    <source>
        <dbReference type="Proteomes" id="UP000626109"/>
    </source>
</evidence>
<dbReference type="Proteomes" id="UP000626109">
    <property type="component" value="Unassembled WGS sequence"/>
</dbReference>
<gene>
    <name evidence="1" type="ORF">PGLA2088_LOCUS13700</name>
</gene>
<evidence type="ECO:0000313" key="1">
    <source>
        <dbReference type="EMBL" id="CAE8659232.1"/>
    </source>
</evidence>
<organism evidence="1 2">
    <name type="scientific">Polarella glacialis</name>
    <name type="common">Dinoflagellate</name>
    <dbReference type="NCBI Taxonomy" id="89957"/>
    <lineage>
        <taxon>Eukaryota</taxon>
        <taxon>Sar</taxon>
        <taxon>Alveolata</taxon>
        <taxon>Dinophyceae</taxon>
        <taxon>Suessiales</taxon>
        <taxon>Suessiaceae</taxon>
        <taxon>Polarella</taxon>
    </lineage>
</organism>
<feature type="non-terminal residue" evidence="1">
    <location>
        <position position="1"/>
    </location>
</feature>
<reference evidence="1" key="1">
    <citation type="submission" date="2021-02" db="EMBL/GenBank/DDBJ databases">
        <authorList>
            <person name="Dougan E. K."/>
            <person name="Rhodes N."/>
            <person name="Thang M."/>
            <person name="Chan C."/>
        </authorList>
    </citation>
    <scope>NUCLEOTIDE SEQUENCE</scope>
</reference>
<feature type="non-terminal residue" evidence="1">
    <location>
        <position position="138"/>
    </location>
</feature>